<dbReference type="PROSITE" id="PS00764">
    <property type="entry name" value="ENDONUCLEASE_III_1"/>
    <property type="match status" value="1"/>
</dbReference>
<dbReference type="SMART" id="SM00478">
    <property type="entry name" value="ENDO3c"/>
    <property type="match status" value="1"/>
</dbReference>
<proteinExistence type="inferred from homology"/>
<name>A0A9D1NIJ5_9BACT</name>
<dbReference type="GO" id="GO:0032357">
    <property type="term" value="F:oxidized purine DNA binding"/>
    <property type="evidence" value="ECO:0007669"/>
    <property type="project" value="TreeGrafter"/>
</dbReference>
<evidence type="ECO:0000256" key="6">
    <source>
        <dbReference type="ARBA" id="ARBA00022801"/>
    </source>
</evidence>
<dbReference type="AlphaFoldDB" id="A0A9D1NIJ5"/>
<evidence type="ECO:0000259" key="11">
    <source>
        <dbReference type="SMART" id="SM00478"/>
    </source>
</evidence>
<evidence type="ECO:0000256" key="8">
    <source>
        <dbReference type="ARBA" id="ARBA00023014"/>
    </source>
</evidence>
<evidence type="ECO:0000256" key="3">
    <source>
        <dbReference type="ARBA" id="ARBA00008343"/>
    </source>
</evidence>
<feature type="domain" description="HhH-GPD" evidence="11">
    <location>
        <begin position="56"/>
        <end position="206"/>
    </location>
</feature>
<dbReference type="EMBL" id="DVOG01000029">
    <property type="protein sequence ID" value="HIV03735.1"/>
    <property type="molecule type" value="Genomic_DNA"/>
</dbReference>
<evidence type="ECO:0000256" key="1">
    <source>
        <dbReference type="ARBA" id="ARBA00001966"/>
    </source>
</evidence>
<dbReference type="InterPro" id="IPR004035">
    <property type="entry name" value="Endouclease-III_FeS-bd_BS"/>
</dbReference>
<evidence type="ECO:0000256" key="9">
    <source>
        <dbReference type="ARBA" id="ARBA00023204"/>
    </source>
</evidence>
<organism evidence="12 13">
    <name type="scientific">Candidatus Spyradosoma merdigallinarum</name>
    <dbReference type="NCBI Taxonomy" id="2840950"/>
    <lineage>
        <taxon>Bacteria</taxon>
        <taxon>Pseudomonadati</taxon>
        <taxon>Verrucomicrobiota</taxon>
        <taxon>Opitutia</taxon>
        <taxon>Opitutia incertae sedis</taxon>
        <taxon>Candidatus Spyradosoma</taxon>
    </lineage>
</organism>
<dbReference type="GO" id="GO:0034039">
    <property type="term" value="F:8-oxo-7,8-dihydroguanine DNA N-glycosylase activity"/>
    <property type="evidence" value="ECO:0007669"/>
    <property type="project" value="TreeGrafter"/>
</dbReference>
<keyword evidence="9" id="KW-0234">DNA repair</keyword>
<reference evidence="12" key="2">
    <citation type="journal article" date="2021" name="PeerJ">
        <title>Extensive microbial diversity within the chicken gut microbiome revealed by metagenomics and culture.</title>
        <authorList>
            <person name="Gilroy R."/>
            <person name="Ravi A."/>
            <person name="Getino M."/>
            <person name="Pursley I."/>
            <person name="Horton D.L."/>
            <person name="Alikhan N.F."/>
            <person name="Baker D."/>
            <person name="Gharbi K."/>
            <person name="Hall N."/>
            <person name="Watson M."/>
            <person name="Adriaenssens E.M."/>
            <person name="Foster-Nyarko E."/>
            <person name="Jarju S."/>
            <person name="Secka A."/>
            <person name="Antonio M."/>
            <person name="Oren A."/>
            <person name="Chaudhuri R.R."/>
            <person name="La Ragione R."/>
            <person name="Hildebrand F."/>
            <person name="Pallen M.J."/>
        </authorList>
    </citation>
    <scope>NUCLEOTIDE SEQUENCE</scope>
    <source>
        <strain evidence="12">10669</strain>
    </source>
</reference>
<keyword evidence="5" id="KW-0227">DNA damage</keyword>
<evidence type="ECO:0000313" key="12">
    <source>
        <dbReference type="EMBL" id="HIV03735.1"/>
    </source>
</evidence>
<comment type="caution">
    <text evidence="12">The sequence shown here is derived from an EMBL/GenBank/DDBJ whole genome shotgun (WGS) entry which is preliminary data.</text>
</comment>
<dbReference type="GO" id="GO:0046872">
    <property type="term" value="F:metal ion binding"/>
    <property type="evidence" value="ECO:0007669"/>
    <property type="project" value="UniProtKB-KW"/>
</dbReference>
<dbReference type="InterPro" id="IPR003265">
    <property type="entry name" value="HhH-GPD_domain"/>
</dbReference>
<sequence length="364" mass="40759">MSRKKTPERGNGGALMLAENAETFAQALRRWFLRERRDLPWRRERSVYRTLVSEFMLQQTQVSAVVPYFENWMRRWKNFDELARADEADVLRAWEGLGYYSRAKNLHAAARRIAAENRVPATAQEWRALRGVGAYTAAAVASIAQGVPVAVVDGNVVRILARLSGDARVFRDGASAAAAFSPLAEALLDRAFPGDHNEAMMELGALVCSRRSPRCLCCPVAEFCAARFRGVEEDLPKFRTRKIRKVEVVRILCRVGGEIVLTRNTAGTRRLKNLCEFPRAEDFDVPADELLHGATLVFEGRRGIADEAITERFFLVPAQRAEALEKSFRAEHAEIFRAGTDALAALTFSGPHRKWLGKLLEVSA</sequence>
<comment type="function">
    <text evidence="2">Adenine glycosylase active on G-A mispairs. MutY also corrects error-prone DNA synthesis past GO lesions which are due to the oxidatively damaged form of guanine: 7,8-dihydro-8-oxoguanine (8-oxo-dGTP).</text>
</comment>
<comment type="cofactor">
    <cofactor evidence="1">
        <name>[4Fe-4S] cluster</name>
        <dbReference type="ChEBI" id="CHEBI:49883"/>
    </cofactor>
</comment>
<dbReference type="InterPro" id="IPR044298">
    <property type="entry name" value="MIG/MutY"/>
</dbReference>
<dbReference type="GO" id="GO:0035485">
    <property type="term" value="F:adenine/guanine mispair binding"/>
    <property type="evidence" value="ECO:0007669"/>
    <property type="project" value="TreeGrafter"/>
</dbReference>
<gene>
    <name evidence="12" type="ORF">IAC75_01100</name>
</gene>
<dbReference type="GO" id="GO:0006298">
    <property type="term" value="P:mismatch repair"/>
    <property type="evidence" value="ECO:0007669"/>
    <property type="project" value="TreeGrafter"/>
</dbReference>
<dbReference type="InterPro" id="IPR023170">
    <property type="entry name" value="HhH_base_excis_C"/>
</dbReference>
<evidence type="ECO:0000256" key="7">
    <source>
        <dbReference type="ARBA" id="ARBA00023004"/>
    </source>
</evidence>
<keyword evidence="8" id="KW-0411">Iron-sulfur</keyword>
<dbReference type="Pfam" id="PF00730">
    <property type="entry name" value="HhH-GPD"/>
    <property type="match status" value="1"/>
</dbReference>
<dbReference type="PANTHER" id="PTHR42944:SF1">
    <property type="entry name" value="ADENINE DNA GLYCOSYLASE"/>
    <property type="match status" value="1"/>
</dbReference>
<protein>
    <submittedName>
        <fullName evidence="12">A/G-specific adenine glycosylase</fullName>
    </submittedName>
</protein>
<evidence type="ECO:0000256" key="10">
    <source>
        <dbReference type="ARBA" id="ARBA00023295"/>
    </source>
</evidence>
<evidence type="ECO:0000256" key="5">
    <source>
        <dbReference type="ARBA" id="ARBA00022763"/>
    </source>
</evidence>
<accession>A0A9D1NIJ5</accession>
<keyword evidence="4" id="KW-0479">Metal-binding</keyword>
<keyword evidence="7" id="KW-0408">Iron</keyword>
<dbReference type="InterPro" id="IPR011257">
    <property type="entry name" value="DNA_glycosylase"/>
</dbReference>
<evidence type="ECO:0000313" key="13">
    <source>
        <dbReference type="Proteomes" id="UP000886812"/>
    </source>
</evidence>
<dbReference type="Gene3D" id="1.10.1670.10">
    <property type="entry name" value="Helix-hairpin-Helix base-excision DNA repair enzymes (C-terminal)"/>
    <property type="match status" value="1"/>
</dbReference>
<reference evidence="12" key="1">
    <citation type="submission" date="2020-10" db="EMBL/GenBank/DDBJ databases">
        <authorList>
            <person name="Gilroy R."/>
        </authorList>
    </citation>
    <scope>NUCLEOTIDE SEQUENCE</scope>
    <source>
        <strain evidence="12">10669</strain>
    </source>
</reference>
<dbReference type="CDD" id="cd00056">
    <property type="entry name" value="ENDO3c"/>
    <property type="match status" value="1"/>
</dbReference>
<keyword evidence="6" id="KW-0378">Hydrolase</keyword>
<dbReference type="SUPFAM" id="SSF48150">
    <property type="entry name" value="DNA-glycosylase"/>
    <property type="match status" value="1"/>
</dbReference>
<dbReference type="Proteomes" id="UP000886812">
    <property type="component" value="Unassembled WGS sequence"/>
</dbReference>
<dbReference type="Gene3D" id="1.10.340.30">
    <property type="entry name" value="Hypothetical protein, domain 2"/>
    <property type="match status" value="1"/>
</dbReference>
<dbReference type="GO" id="GO:0006284">
    <property type="term" value="P:base-excision repair"/>
    <property type="evidence" value="ECO:0007669"/>
    <property type="project" value="InterPro"/>
</dbReference>
<comment type="similarity">
    <text evidence="3">Belongs to the Nth/MutY family.</text>
</comment>
<evidence type="ECO:0000256" key="2">
    <source>
        <dbReference type="ARBA" id="ARBA00002933"/>
    </source>
</evidence>
<dbReference type="PANTHER" id="PTHR42944">
    <property type="entry name" value="ADENINE DNA GLYCOSYLASE"/>
    <property type="match status" value="1"/>
</dbReference>
<keyword evidence="10" id="KW-0326">Glycosidase</keyword>
<dbReference type="GO" id="GO:0000701">
    <property type="term" value="F:purine-specific mismatch base pair DNA N-glycosylase activity"/>
    <property type="evidence" value="ECO:0007669"/>
    <property type="project" value="TreeGrafter"/>
</dbReference>
<dbReference type="GO" id="GO:0051536">
    <property type="term" value="F:iron-sulfur cluster binding"/>
    <property type="evidence" value="ECO:0007669"/>
    <property type="project" value="UniProtKB-KW"/>
</dbReference>
<evidence type="ECO:0000256" key="4">
    <source>
        <dbReference type="ARBA" id="ARBA00022723"/>
    </source>
</evidence>